<protein>
    <recommendedName>
        <fullName evidence="6">O-antigen ligase-related domain-containing protein</fullName>
    </recommendedName>
</protein>
<feature type="transmembrane region" description="Helical" evidence="5">
    <location>
        <begin position="114"/>
        <end position="131"/>
    </location>
</feature>
<feature type="transmembrane region" description="Helical" evidence="5">
    <location>
        <begin position="90"/>
        <end position="107"/>
    </location>
</feature>
<feature type="transmembrane region" description="Helical" evidence="5">
    <location>
        <begin position="143"/>
        <end position="164"/>
    </location>
</feature>
<evidence type="ECO:0000313" key="7">
    <source>
        <dbReference type="EMBL" id="EKB22461.1"/>
    </source>
</evidence>
<feature type="transmembrane region" description="Helical" evidence="5">
    <location>
        <begin position="222"/>
        <end position="242"/>
    </location>
</feature>
<dbReference type="AlphaFoldDB" id="K1IWL6"/>
<reference evidence="7 8" key="1">
    <citation type="submission" date="2012-06" db="EMBL/GenBank/DDBJ databases">
        <title>The Genome Sequence of Aeromonas veronii AMC34.</title>
        <authorList>
            <consortium name="The Broad Institute Genome Sequencing Platform"/>
            <person name="Earl A."/>
            <person name="Ward D."/>
            <person name="Feldgarden M."/>
            <person name="Gevers D."/>
            <person name="Graf J."/>
            <person name="Tomasi A."/>
            <person name="Horneman A."/>
            <person name="Walker B."/>
            <person name="Young S.K."/>
            <person name="Zeng Q."/>
            <person name="Gargeya S."/>
            <person name="Fitzgerald M."/>
            <person name="Haas B."/>
            <person name="Abouelleil A."/>
            <person name="Alvarado L."/>
            <person name="Arachchi H.M."/>
            <person name="Berlin A.M."/>
            <person name="Chapman S.B."/>
            <person name="Goldberg J."/>
            <person name="Griggs A."/>
            <person name="Gujja S."/>
            <person name="Hansen M."/>
            <person name="Howarth C."/>
            <person name="Imamovic A."/>
            <person name="Larimer J."/>
            <person name="McCowan C."/>
            <person name="Montmayeur A."/>
            <person name="Murphy C."/>
            <person name="Neiman D."/>
            <person name="Pearson M."/>
            <person name="Priest M."/>
            <person name="Roberts A."/>
            <person name="Saif S."/>
            <person name="Shea T."/>
            <person name="Sisk P."/>
            <person name="Sykes S."/>
            <person name="Wortman J."/>
            <person name="Nusbaum C."/>
            <person name="Birren B."/>
        </authorList>
    </citation>
    <scope>NUCLEOTIDE SEQUENCE [LARGE SCALE GENOMIC DNA]</scope>
    <source>
        <strain evidence="7 8">AMC34</strain>
    </source>
</reference>
<dbReference type="InterPro" id="IPR051533">
    <property type="entry name" value="WaaL-like"/>
</dbReference>
<dbReference type="PATRIC" id="fig|1073383.3.peg.974"/>
<dbReference type="Proteomes" id="UP000006087">
    <property type="component" value="Unassembled WGS sequence"/>
</dbReference>
<organism evidence="7 8">
    <name type="scientific">Aeromonas veronii AMC34</name>
    <dbReference type="NCBI Taxonomy" id="1073383"/>
    <lineage>
        <taxon>Bacteria</taxon>
        <taxon>Pseudomonadati</taxon>
        <taxon>Pseudomonadota</taxon>
        <taxon>Gammaproteobacteria</taxon>
        <taxon>Aeromonadales</taxon>
        <taxon>Aeromonadaceae</taxon>
        <taxon>Aeromonas</taxon>
    </lineage>
</organism>
<dbReference type="InterPro" id="IPR007016">
    <property type="entry name" value="O-antigen_ligase-rel_domated"/>
</dbReference>
<evidence type="ECO:0000256" key="4">
    <source>
        <dbReference type="ARBA" id="ARBA00023136"/>
    </source>
</evidence>
<evidence type="ECO:0000256" key="3">
    <source>
        <dbReference type="ARBA" id="ARBA00022989"/>
    </source>
</evidence>
<evidence type="ECO:0000256" key="2">
    <source>
        <dbReference type="ARBA" id="ARBA00022692"/>
    </source>
</evidence>
<feature type="transmembrane region" description="Helical" evidence="5">
    <location>
        <begin position="35"/>
        <end position="54"/>
    </location>
</feature>
<dbReference type="Pfam" id="PF04932">
    <property type="entry name" value="Wzy_C"/>
    <property type="match status" value="1"/>
</dbReference>
<dbReference type="PANTHER" id="PTHR37422:SF17">
    <property type="entry name" value="O-ANTIGEN LIGASE"/>
    <property type="match status" value="1"/>
</dbReference>
<feature type="transmembrane region" description="Helical" evidence="5">
    <location>
        <begin position="176"/>
        <end position="192"/>
    </location>
</feature>
<keyword evidence="2 5" id="KW-0812">Transmembrane</keyword>
<evidence type="ECO:0000256" key="5">
    <source>
        <dbReference type="SAM" id="Phobius"/>
    </source>
</evidence>
<comment type="caution">
    <text evidence="7">The sequence shown here is derived from an EMBL/GenBank/DDBJ whole genome shotgun (WGS) entry which is preliminary data.</text>
</comment>
<feature type="transmembrane region" description="Helical" evidence="5">
    <location>
        <begin position="12"/>
        <end position="29"/>
    </location>
</feature>
<feature type="transmembrane region" description="Helical" evidence="5">
    <location>
        <begin position="198"/>
        <end position="215"/>
    </location>
</feature>
<proteinExistence type="predicted"/>
<dbReference type="PANTHER" id="PTHR37422">
    <property type="entry name" value="TEICHURONIC ACID BIOSYNTHESIS PROTEIN TUAE"/>
    <property type="match status" value="1"/>
</dbReference>
<dbReference type="HOGENOM" id="CLU_682626_0_0_6"/>
<dbReference type="GO" id="GO:0016020">
    <property type="term" value="C:membrane"/>
    <property type="evidence" value="ECO:0007669"/>
    <property type="project" value="UniProtKB-SubCell"/>
</dbReference>
<comment type="subcellular location">
    <subcellularLocation>
        <location evidence="1">Membrane</location>
        <topology evidence="1">Multi-pass membrane protein</topology>
    </subcellularLocation>
</comment>
<evidence type="ECO:0000256" key="1">
    <source>
        <dbReference type="ARBA" id="ARBA00004141"/>
    </source>
</evidence>
<keyword evidence="4 5" id="KW-0472">Membrane</keyword>
<feature type="domain" description="O-antigen ligase-related" evidence="6">
    <location>
        <begin position="182"/>
        <end position="337"/>
    </location>
</feature>
<feature type="transmembrane region" description="Helical" evidence="5">
    <location>
        <begin position="66"/>
        <end position="84"/>
    </location>
</feature>
<evidence type="ECO:0000313" key="8">
    <source>
        <dbReference type="Proteomes" id="UP000006087"/>
    </source>
</evidence>
<sequence>MTFNMTIEKVTEYFFALTIFFAFGFLYASARGHSYLSIFVVISIILGAINLIYNKEIGTLKSGCGFLLKITLMYGIVMIFNRLSHGEDSALIRITLFFTAFVFFVPKTELIKKYAIYGAITGGWIVGFLAIKEVSEGISRVGGYTNAILFAQGALVLFILNLHVLFHESQAITKKLITIIGVGLSLVAIYLSQSRGVWLSLIIVMVVYFTVNRHILIKNIRIILPGLIIILVAFNYNSNIFIQRMDAVKNNFIQMDKGNYQTSIGLRFVVWKSAWLGFLEYPFIGVGKDGIDELKKQQVSEHKINPVLLVGDAGLGMPHAHNQFLNQLVMRGLVGFIPT</sequence>
<evidence type="ECO:0000259" key="6">
    <source>
        <dbReference type="Pfam" id="PF04932"/>
    </source>
</evidence>
<gene>
    <name evidence="7" type="ORF">HMPREF1168_00961</name>
</gene>
<keyword evidence="3 5" id="KW-1133">Transmembrane helix</keyword>
<accession>K1IWL6</accession>
<dbReference type="EMBL" id="AGWU01000010">
    <property type="protein sequence ID" value="EKB22461.1"/>
    <property type="molecule type" value="Genomic_DNA"/>
</dbReference>
<name>K1IWL6_AERVE</name>